<dbReference type="SUPFAM" id="SSF81514">
    <property type="entry name" value="Subunit X (non-heme 7 kDa protein) of cytochrome bc1 complex (Ubiquinol-cytochrome c reductase)"/>
    <property type="match status" value="1"/>
</dbReference>
<dbReference type="WBParaSite" id="PgR075_g032_t01">
    <property type="protein sequence ID" value="PgR075_g032_t01"/>
    <property type="gene ID" value="PgR075_g032"/>
</dbReference>
<dbReference type="PANTHER" id="PTHR12980:SF0">
    <property type="entry name" value="CYTOCHROME B-C1 COMPLEX SUBUNIT 9"/>
    <property type="match status" value="1"/>
</dbReference>
<evidence type="ECO:0000256" key="4">
    <source>
        <dbReference type="ARBA" id="ARBA00022660"/>
    </source>
</evidence>
<evidence type="ECO:0000256" key="6">
    <source>
        <dbReference type="ARBA" id="ARBA00022792"/>
    </source>
</evidence>
<feature type="transmembrane region" description="Helical" evidence="13">
    <location>
        <begin position="42"/>
        <end position="60"/>
    </location>
</feature>
<keyword evidence="3" id="KW-0813">Transport</keyword>
<dbReference type="GO" id="GO:0045275">
    <property type="term" value="C:respiratory chain complex III"/>
    <property type="evidence" value="ECO:0007669"/>
    <property type="project" value="InterPro"/>
</dbReference>
<evidence type="ECO:0000256" key="1">
    <source>
        <dbReference type="ARBA" id="ARBA00004434"/>
    </source>
</evidence>
<dbReference type="GO" id="GO:0005743">
    <property type="term" value="C:mitochondrial inner membrane"/>
    <property type="evidence" value="ECO:0007669"/>
    <property type="project" value="UniProtKB-SubCell"/>
</dbReference>
<keyword evidence="10 13" id="KW-0472">Membrane</keyword>
<evidence type="ECO:0000256" key="10">
    <source>
        <dbReference type="ARBA" id="ARBA00023136"/>
    </source>
</evidence>
<dbReference type="Proteomes" id="UP000887569">
    <property type="component" value="Unplaced"/>
</dbReference>
<evidence type="ECO:0000256" key="11">
    <source>
        <dbReference type="ARBA" id="ARBA00068509"/>
    </source>
</evidence>
<dbReference type="FunFam" id="1.20.5.260:FF:000001">
    <property type="entry name" value="Cytochrome b-c1 complex subunit 9"/>
    <property type="match status" value="1"/>
</dbReference>
<sequence>NKTYEVIVMSVEAFVTVLEKYHVEMALSRIGGSLYRNVTKRFSTLFLAAVVGAFVFDLALNRSTDFYWDMKNKGKQWKDIKQRQLQ</sequence>
<dbReference type="Gene3D" id="1.20.5.260">
    <property type="entry name" value="Cytochrome b-c1 complex subunit 9"/>
    <property type="match status" value="1"/>
</dbReference>
<accession>A0A915BZZ8</accession>
<evidence type="ECO:0000256" key="8">
    <source>
        <dbReference type="ARBA" id="ARBA00022989"/>
    </source>
</evidence>
<evidence type="ECO:0000256" key="3">
    <source>
        <dbReference type="ARBA" id="ARBA00022448"/>
    </source>
</evidence>
<keyword evidence="6" id="KW-0999">Mitochondrion inner membrane</keyword>
<evidence type="ECO:0000256" key="5">
    <source>
        <dbReference type="ARBA" id="ARBA00022692"/>
    </source>
</evidence>
<evidence type="ECO:0000313" key="14">
    <source>
        <dbReference type="Proteomes" id="UP000887569"/>
    </source>
</evidence>
<keyword evidence="5 13" id="KW-0812">Transmembrane</keyword>
<evidence type="ECO:0000256" key="7">
    <source>
        <dbReference type="ARBA" id="ARBA00022982"/>
    </source>
</evidence>
<comment type="subcellular location">
    <subcellularLocation>
        <location evidence="1">Mitochondrion inner membrane</location>
        <topology evidence="1">Single-pass membrane protein</topology>
    </subcellularLocation>
</comment>
<evidence type="ECO:0000256" key="2">
    <source>
        <dbReference type="ARBA" id="ARBA00007856"/>
    </source>
</evidence>
<keyword evidence="8 13" id="KW-1133">Transmembrane helix</keyword>
<dbReference type="AlphaFoldDB" id="A0A915BZZ8"/>
<protein>
    <recommendedName>
        <fullName evidence="11">Cytochrome b-c1 complex subunit 9</fullName>
    </recommendedName>
    <alternativeName>
        <fullName evidence="12">Complex III subunit X</fullName>
    </alternativeName>
</protein>
<dbReference type="PANTHER" id="PTHR12980">
    <property type="entry name" value="UBIQUINOL-CYTOCHROME C REDUCTASE COMPLEX, SUBUNIT X"/>
    <property type="match status" value="1"/>
</dbReference>
<keyword evidence="14" id="KW-1185">Reference proteome</keyword>
<organism evidence="14 15">
    <name type="scientific">Parascaris univalens</name>
    <name type="common">Nematode worm</name>
    <dbReference type="NCBI Taxonomy" id="6257"/>
    <lineage>
        <taxon>Eukaryota</taxon>
        <taxon>Metazoa</taxon>
        <taxon>Ecdysozoa</taxon>
        <taxon>Nematoda</taxon>
        <taxon>Chromadorea</taxon>
        <taxon>Rhabditida</taxon>
        <taxon>Spirurina</taxon>
        <taxon>Ascaridomorpha</taxon>
        <taxon>Ascaridoidea</taxon>
        <taxon>Ascarididae</taxon>
        <taxon>Parascaris</taxon>
    </lineage>
</organism>
<dbReference type="InterPro" id="IPR036656">
    <property type="entry name" value="QCR9_sf"/>
</dbReference>
<keyword evidence="9" id="KW-0496">Mitochondrion</keyword>
<dbReference type="InterPro" id="IPR008027">
    <property type="entry name" value="QCR9"/>
</dbReference>
<proteinExistence type="inferred from homology"/>
<dbReference type="GO" id="GO:0006122">
    <property type="term" value="P:mitochondrial electron transport, ubiquinol to cytochrome c"/>
    <property type="evidence" value="ECO:0007669"/>
    <property type="project" value="InterPro"/>
</dbReference>
<keyword evidence="4" id="KW-0679">Respiratory chain</keyword>
<evidence type="ECO:0000256" key="13">
    <source>
        <dbReference type="SAM" id="Phobius"/>
    </source>
</evidence>
<comment type="similarity">
    <text evidence="2">Belongs to the UQCR10/QCR9 family.</text>
</comment>
<evidence type="ECO:0000256" key="9">
    <source>
        <dbReference type="ARBA" id="ARBA00023128"/>
    </source>
</evidence>
<name>A0A915BZZ8_PARUN</name>
<evidence type="ECO:0000256" key="12">
    <source>
        <dbReference type="ARBA" id="ARBA00076299"/>
    </source>
</evidence>
<dbReference type="Pfam" id="PF05365">
    <property type="entry name" value="UCR_UQCRX_QCR9"/>
    <property type="match status" value="1"/>
</dbReference>
<keyword evidence="7" id="KW-0249">Electron transport</keyword>
<reference evidence="15" key="1">
    <citation type="submission" date="2022-11" db="UniProtKB">
        <authorList>
            <consortium name="WormBaseParasite"/>
        </authorList>
    </citation>
    <scope>IDENTIFICATION</scope>
</reference>
<evidence type="ECO:0000313" key="15">
    <source>
        <dbReference type="WBParaSite" id="PgR075_g032_t01"/>
    </source>
</evidence>